<dbReference type="CDD" id="cd08958">
    <property type="entry name" value="FR_SDR_e"/>
    <property type="match status" value="1"/>
</dbReference>
<reference evidence="4" key="1">
    <citation type="journal article" date="2025" name="Foods">
        <title>Unveiling the Microbial Signatures of Arabica Coffee Cherries: Insights into Ripeness Specific Diversity, Functional Traits, and Implications for Quality and Safety.</title>
        <authorList>
            <consortium name="RefSeq"/>
            <person name="Tenea G.N."/>
            <person name="Cifuentes V."/>
            <person name="Reyes P."/>
            <person name="Cevallos-Vallejos M."/>
        </authorList>
    </citation>
    <scope>NUCLEOTIDE SEQUENCE [LARGE SCALE GENOMIC DNA]</scope>
</reference>
<dbReference type="Proteomes" id="UP001652660">
    <property type="component" value="Chromosome 2e"/>
</dbReference>
<evidence type="ECO:0000259" key="3">
    <source>
        <dbReference type="Pfam" id="PF01370"/>
    </source>
</evidence>
<dbReference type="OrthoDB" id="2735536at2759"/>
<name>A0A6P6WEH9_COFAR</name>
<reference evidence="5" key="2">
    <citation type="submission" date="2025-08" db="UniProtKB">
        <authorList>
            <consortium name="RefSeq"/>
        </authorList>
    </citation>
    <scope>IDENTIFICATION</scope>
    <source>
        <tissue evidence="5">Leaves</tissue>
    </source>
</reference>
<dbReference type="InterPro" id="IPR050425">
    <property type="entry name" value="NAD(P)_dehydrat-like"/>
</dbReference>
<keyword evidence="4" id="KW-1185">Reference proteome</keyword>
<dbReference type="SUPFAM" id="SSF51735">
    <property type="entry name" value="NAD(P)-binding Rossmann-fold domains"/>
    <property type="match status" value="1"/>
</dbReference>
<feature type="domain" description="NAD-dependent epimerase/dehydratase" evidence="3">
    <location>
        <begin position="31"/>
        <end position="267"/>
    </location>
</feature>
<dbReference type="RefSeq" id="XP_027113818.2">
    <property type="nucleotide sequence ID" value="XM_027258017.2"/>
</dbReference>
<dbReference type="PANTHER" id="PTHR10366">
    <property type="entry name" value="NAD DEPENDENT EPIMERASE/DEHYDRATASE"/>
    <property type="match status" value="1"/>
</dbReference>
<organism evidence="4 5">
    <name type="scientific">Coffea arabica</name>
    <name type="common">Arabian coffee</name>
    <dbReference type="NCBI Taxonomy" id="13443"/>
    <lineage>
        <taxon>Eukaryota</taxon>
        <taxon>Viridiplantae</taxon>
        <taxon>Streptophyta</taxon>
        <taxon>Embryophyta</taxon>
        <taxon>Tracheophyta</taxon>
        <taxon>Spermatophyta</taxon>
        <taxon>Magnoliopsida</taxon>
        <taxon>eudicotyledons</taxon>
        <taxon>Gunneridae</taxon>
        <taxon>Pentapetalae</taxon>
        <taxon>asterids</taxon>
        <taxon>lamiids</taxon>
        <taxon>Gentianales</taxon>
        <taxon>Rubiaceae</taxon>
        <taxon>Ixoroideae</taxon>
        <taxon>Gardenieae complex</taxon>
        <taxon>Bertiereae - Coffeeae clade</taxon>
        <taxon>Coffeeae</taxon>
        <taxon>Coffea</taxon>
    </lineage>
</organism>
<dbReference type="InterPro" id="IPR001509">
    <property type="entry name" value="Epimerase_deHydtase"/>
</dbReference>
<dbReference type="Pfam" id="PF01370">
    <property type="entry name" value="Epimerase"/>
    <property type="match status" value="1"/>
</dbReference>
<dbReference type="GO" id="GO:0009813">
    <property type="term" value="P:flavonoid biosynthetic process"/>
    <property type="evidence" value="ECO:0007669"/>
    <property type="project" value="UniProtKB-KW"/>
</dbReference>
<dbReference type="GO" id="GO:0047890">
    <property type="term" value="F:flavanone 4-reductase activity"/>
    <property type="evidence" value="ECO:0007669"/>
    <property type="project" value="UniProtKB-EC"/>
</dbReference>
<proteinExistence type="predicted"/>
<accession>A0A6P6WEH9</accession>
<evidence type="ECO:0000313" key="5">
    <source>
        <dbReference type="RefSeq" id="XP_027113818.2"/>
    </source>
</evidence>
<evidence type="ECO:0000313" key="4">
    <source>
        <dbReference type="Proteomes" id="UP001652660"/>
    </source>
</evidence>
<keyword evidence="1" id="KW-0521">NADP</keyword>
<gene>
    <name evidence="5" type="primary">LOC113732317</name>
</gene>
<evidence type="ECO:0000256" key="2">
    <source>
        <dbReference type="ARBA" id="ARBA00023002"/>
    </source>
</evidence>
<dbReference type="PANTHER" id="PTHR10366:SF852">
    <property type="entry name" value="CINNAMOYL-COA REDUCTASE CAD2"/>
    <property type="match status" value="1"/>
</dbReference>
<evidence type="ECO:0000256" key="1">
    <source>
        <dbReference type="ARBA" id="ARBA00022857"/>
    </source>
</evidence>
<protein>
    <submittedName>
        <fullName evidence="5">Phenylacetaldehyde reductase</fullName>
    </submittedName>
</protein>
<dbReference type="AlphaFoldDB" id="A0A6P6WEH9"/>
<dbReference type="Gene3D" id="3.40.50.720">
    <property type="entry name" value="NAD(P)-binding Rossmann-like Domain"/>
    <property type="match status" value="1"/>
</dbReference>
<dbReference type="GO" id="GO:0045552">
    <property type="term" value="F:dihydroflavanol 4-reductase activity"/>
    <property type="evidence" value="ECO:0007669"/>
    <property type="project" value="UniProtKB-EC"/>
</dbReference>
<sequence>MGDNRKRKGDDNIVSFQTSKLAAAAGEGKVVCVTGASGYIASWLVKLLLERGYTVKASVRDLNDPKKTQHLASLAGAKERLHLFSANLLEEGSFDAIVEGCEGVFHTASPVQLSVGNPEAELLEPAVRGTINVLRSCAKVSSIKKVVITSSMAAVSNNRELKENVVVDESWFSDPSYCEEQKSWYALSKTLAEDAAWKFAKEHGIEIITIHPGFVVGPVLQPSINLSTEFILNLVNGAGAFPNATLRWVDVRDVAYAHILALEIPSASGRYCLVERSAHASQVINILRGHYPAHKFLDKLSDNSNLFYPAHTVSNEKAKNLGVQFIPLEVSLKDTIESFREKNLVSI</sequence>
<keyword evidence="2" id="KW-0560">Oxidoreductase</keyword>
<dbReference type="InterPro" id="IPR036291">
    <property type="entry name" value="NAD(P)-bd_dom_sf"/>
</dbReference>
<dbReference type="GeneID" id="113732317"/>